<evidence type="ECO:0000256" key="2">
    <source>
        <dbReference type="ARBA" id="ARBA00022630"/>
    </source>
</evidence>
<dbReference type="AlphaFoldDB" id="A0A9P6FWA4"/>
<evidence type="ECO:0000256" key="1">
    <source>
        <dbReference type="ARBA" id="ARBA00007992"/>
    </source>
</evidence>
<evidence type="ECO:0000256" key="5">
    <source>
        <dbReference type="SAM" id="MobiDB-lite"/>
    </source>
</evidence>
<evidence type="ECO:0000259" key="6">
    <source>
        <dbReference type="Pfam" id="PF01494"/>
    </source>
</evidence>
<dbReference type="InterPro" id="IPR036188">
    <property type="entry name" value="FAD/NAD-bd_sf"/>
</dbReference>
<proteinExistence type="inferred from homology"/>
<feature type="domain" description="FAD-binding" evidence="6">
    <location>
        <begin position="249"/>
        <end position="322"/>
    </location>
</feature>
<dbReference type="InterPro" id="IPR002938">
    <property type="entry name" value="FAD-bd"/>
</dbReference>
<dbReference type="SUPFAM" id="SSF51905">
    <property type="entry name" value="FAD/NAD(P)-binding domain"/>
    <property type="match status" value="1"/>
</dbReference>
<feature type="region of interest" description="Disordered" evidence="5">
    <location>
        <begin position="443"/>
        <end position="462"/>
    </location>
</feature>
<dbReference type="InterPro" id="IPR050562">
    <property type="entry name" value="FAD_mOase_fung"/>
</dbReference>
<sequence length="506" mass="57021">MTFSASILPVFEQLGLLEEACKLSLPFKGLQIYSMDMKLMGDFDFRKYKEKTGYDTILFARPEMHHLLLSKIPPNKILIKKKILSQLQNEHGVMIRCADNTTYHGDILVGADGAYSAVRQCLYKQAEKAGVLPKCDTESLNVGHVCMVGVTDPLDPEKYPALKDDVSHFERIIGAGTTHSWATSTVPGNRVCWLLTDQLDSSTASKEAMFKNSEWGPEANASMIRAYYDYQAPIGGTMGEIIDATPAELISKVFLEEKLFETWHYGRTVLIGDACHKFLPSGGQGAVNAMQDAVILANCLYDISDPTPENILTAFKSYRSQRYDQTKYQMDKCRKIAKMIWGQTIGDKIFRHVAFHCIPKAIQTRMIFKDTSYRPQVMFLPRIPNRGTVDVLPQIPYIQPLVPHPLKVSKVTFTSFDDRAFAIKMCYMCFSYGNYTESQEDKQTLESASHGDTSLTTAPSVEPVDNAQVARVSMAREIYRFNPKPVLIKVKRMQYSSMAKELELTP</sequence>
<keyword evidence="3" id="KW-0274">FAD</keyword>
<dbReference type="Proteomes" id="UP000780801">
    <property type="component" value="Unassembled WGS sequence"/>
</dbReference>
<feature type="compositionally biased region" description="Polar residues" evidence="5">
    <location>
        <begin position="445"/>
        <end position="459"/>
    </location>
</feature>
<keyword evidence="2" id="KW-0285">Flavoprotein</keyword>
<organism evidence="7 8">
    <name type="scientific">Lunasporangiospora selenospora</name>
    <dbReference type="NCBI Taxonomy" id="979761"/>
    <lineage>
        <taxon>Eukaryota</taxon>
        <taxon>Fungi</taxon>
        <taxon>Fungi incertae sedis</taxon>
        <taxon>Mucoromycota</taxon>
        <taxon>Mortierellomycotina</taxon>
        <taxon>Mortierellomycetes</taxon>
        <taxon>Mortierellales</taxon>
        <taxon>Mortierellaceae</taxon>
        <taxon>Lunasporangiospora</taxon>
    </lineage>
</organism>
<comment type="caution">
    <text evidence="7">The sequence shown here is derived from an EMBL/GenBank/DDBJ whole genome shotgun (WGS) entry which is preliminary data.</text>
</comment>
<dbReference type="Gene3D" id="3.50.50.60">
    <property type="entry name" value="FAD/NAD(P)-binding domain"/>
    <property type="match status" value="1"/>
</dbReference>
<keyword evidence="4" id="KW-0560">Oxidoreductase</keyword>
<dbReference type="GO" id="GO:0004497">
    <property type="term" value="F:monooxygenase activity"/>
    <property type="evidence" value="ECO:0007669"/>
    <property type="project" value="InterPro"/>
</dbReference>
<dbReference type="GO" id="GO:0071949">
    <property type="term" value="F:FAD binding"/>
    <property type="evidence" value="ECO:0007669"/>
    <property type="project" value="InterPro"/>
</dbReference>
<dbReference type="PRINTS" id="PR00420">
    <property type="entry name" value="RNGMNOXGNASE"/>
</dbReference>
<name>A0A9P6FWA4_9FUNG</name>
<evidence type="ECO:0000313" key="7">
    <source>
        <dbReference type="EMBL" id="KAF9581886.1"/>
    </source>
</evidence>
<gene>
    <name evidence="7" type="ORF">BGW38_000935</name>
</gene>
<protein>
    <recommendedName>
        <fullName evidence="6">FAD-binding domain-containing protein</fullName>
    </recommendedName>
</protein>
<keyword evidence="8" id="KW-1185">Reference proteome</keyword>
<comment type="similarity">
    <text evidence="1">Belongs to the paxM FAD-dependent monooxygenase family.</text>
</comment>
<dbReference type="EMBL" id="JAABOA010001281">
    <property type="protein sequence ID" value="KAF9581886.1"/>
    <property type="molecule type" value="Genomic_DNA"/>
</dbReference>
<dbReference type="PANTHER" id="PTHR47356">
    <property type="entry name" value="FAD-DEPENDENT MONOOXYGENASE ASQG-RELATED"/>
    <property type="match status" value="1"/>
</dbReference>
<reference evidence="7" key="1">
    <citation type="journal article" date="2020" name="Fungal Divers.">
        <title>Resolving the Mortierellaceae phylogeny through synthesis of multi-gene phylogenetics and phylogenomics.</title>
        <authorList>
            <person name="Vandepol N."/>
            <person name="Liber J."/>
            <person name="Desiro A."/>
            <person name="Na H."/>
            <person name="Kennedy M."/>
            <person name="Barry K."/>
            <person name="Grigoriev I.V."/>
            <person name="Miller A.N."/>
            <person name="O'Donnell K."/>
            <person name="Stajich J.E."/>
            <person name="Bonito G."/>
        </authorList>
    </citation>
    <scope>NUCLEOTIDE SEQUENCE</scope>
    <source>
        <strain evidence="7">KOD1015</strain>
    </source>
</reference>
<dbReference type="OrthoDB" id="655030at2759"/>
<evidence type="ECO:0000313" key="8">
    <source>
        <dbReference type="Proteomes" id="UP000780801"/>
    </source>
</evidence>
<dbReference type="Pfam" id="PF01494">
    <property type="entry name" value="FAD_binding_3"/>
    <property type="match status" value="1"/>
</dbReference>
<evidence type="ECO:0000256" key="3">
    <source>
        <dbReference type="ARBA" id="ARBA00022827"/>
    </source>
</evidence>
<dbReference type="PANTHER" id="PTHR47356:SF2">
    <property type="entry name" value="FAD-BINDING DOMAIN-CONTAINING PROTEIN-RELATED"/>
    <property type="match status" value="1"/>
</dbReference>
<evidence type="ECO:0000256" key="4">
    <source>
        <dbReference type="ARBA" id="ARBA00023002"/>
    </source>
</evidence>
<accession>A0A9P6FWA4</accession>